<reference evidence="2 3" key="1">
    <citation type="submission" date="2020-02" db="EMBL/GenBank/DDBJ databases">
        <title>Bacillus aquiflavi sp. nov., isolated from yellow water of strong flavor Chinese baijiu in Yibin region of China.</title>
        <authorList>
            <person name="Xie J."/>
        </authorList>
    </citation>
    <scope>NUCLEOTIDE SEQUENCE [LARGE SCALE GENOMIC DNA]</scope>
    <source>
        <strain evidence="2 3">SA4</strain>
    </source>
</reference>
<evidence type="ECO:0000313" key="3">
    <source>
        <dbReference type="Proteomes" id="UP000481043"/>
    </source>
</evidence>
<protein>
    <submittedName>
        <fullName evidence="2">DUF2812 domain-containing protein</fullName>
    </submittedName>
</protein>
<gene>
    <name evidence="2" type="ORF">G4D63_19790</name>
</gene>
<evidence type="ECO:0000313" key="2">
    <source>
        <dbReference type="EMBL" id="NEY73946.1"/>
    </source>
</evidence>
<comment type="caution">
    <text evidence="2">The sequence shown here is derived from an EMBL/GenBank/DDBJ whole genome shotgun (WGS) entry which is preliminary data.</text>
</comment>
<dbReference type="EMBL" id="JAAIWM010000011">
    <property type="protein sequence ID" value="NEY73946.1"/>
    <property type="molecule type" value="Genomic_DNA"/>
</dbReference>
<accession>A0A6M0QCC2</accession>
<keyword evidence="3" id="KW-1185">Reference proteome</keyword>
<name>A0A6M0QCC2_9BACI</name>
<feature type="transmembrane region" description="Helical" evidence="1">
    <location>
        <begin position="159"/>
        <end position="181"/>
    </location>
</feature>
<dbReference type="Pfam" id="PF11193">
    <property type="entry name" value="DUF2812"/>
    <property type="match status" value="1"/>
</dbReference>
<dbReference type="InterPro" id="IPR021359">
    <property type="entry name" value="DUF2812"/>
</dbReference>
<dbReference type="Proteomes" id="UP000481043">
    <property type="component" value="Unassembled WGS sequence"/>
</dbReference>
<evidence type="ECO:0000256" key="1">
    <source>
        <dbReference type="SAM" id="Phobius"/>
    </source>
</evidence>
<feature type="transmembrane region" description="Helical" evidence="1">
    <location>
        <begin position="117"/>
        <end position="139"/>
    </location>
</feature>
<keyword evidence="1" id="KW-0812">Transmembrane</keyword>
<organism evidence="2 3">
    <name type="scientific">Bacillus mesophilus</name>
    <dbReference type="NCBI Taxonomy" id="1808955"/>
    <lineage>
        <taxon>Bacteria</taxon>
        <taxon>Bacillati</taxon>
        <taxon>Bacillota</taxon>
        <taxon>Bacilli</taxon>
        <taxon>Bacillales</taxon>
        <taxon>Bacillaceae</taxon>
        <taxon>Bacillus</taxon>
    </lineage>
</organism>
<proteinExistence type="predicted"/>
<keyword evidence="1" id="KW-0472">Membrane</keyword>
<sequence>MNKTVHKLRPSDYWRIGEHESWFADMADQGLHLKKMGIHFAKFVKGEPKKMRYRIDVSIKKRVTSEQKQMYVESGWDYVTSYNFFHVFSSPEELNAPELHTDPAEQSYTLKELDKRLVLSASIVVVAMVLLIGMLTALVFLDGTPTLAIIDGGVIQQSILSIFIVYSAYTSLQASISIRALRRQLIEGKPIDHHASWKKHYRLHSTIAFLFTFIVGMSAIVPFVQLTKMDTKTLAETNLDLPIVRLADVEENPTMVRGEPTYMSDNVDWGNRYSYYWSPLAPVHYETDEEGIVPGKMWEDKSGEYTPTIRTEVYQLNIPALADNLIVDLIERYRYEEDSEDYVETEHPDLDLLIVHEDREWKEVFAAKGKAVMYVSYHGYADINSVVENTVEKIKFISE</sequence>
<feature type="transmembrane region" description="Helical" evidence="1">
    <location>
        <begin position="201"/>
        <end position="224"/>
    </location>
</feature>
<keyword evidence="1" id="KW-1133">Transmembrane helix</keyword>
<dbReference type="AlphaFoldDB" id="A0A6M0QCC2"/>